<name>A0A0J6YKF8_COCIT</name>
<organism evidence="2 3">
    <name type="scientific">Coccidioides immitis RMSCC 2394</name>
    <dbReference type="NCBI Taxonomy" id="404692"/>
    <lineage>
        <taxon>Eukaryota</taxon>
        <taxon>Fungi</taxon>
        <taxon>Dikarya</taxon>
        <taxon>Ascomycota</taxon>
        <taxon>Pezizomycotina</taxon>
        <taxon>Eurotiomycetes</taxon>
        <taxon>Eurotiomycetidae</taxon>
        <taxon>Onygenales</taxon>
        <taxon>Onygenaceae</taxon>
        <taxon>Coccidioides</taxon>
    </lineage>
</organism>
<evidence type="ECO:0000313" key="2">
    <source>
        <dbReference type="EMBL" id="KMP09116.1"/>
    </source>
</evidence>
<accession>A0A0J6YKF8</accession>
<dbReference type="OrthoDB" id="4192735at2759"/>
<evidence type="ECO:0000256" key="1">
    <source>
        <dbReference type="SAM" id="MobiDB-lite"/>
    </source>
</evidence>
<dbReference type="EMBL" id="DS028098">
    <property type="protein sequence ID" value="KMP09116.1"/>
    <property type="molecule type" value="Genomic_DNA"/>
</dbReference>
<proteinExistence type="predicted"/>
<sequence>MAASRTQPPDEDNAVTRQQRSHRAHQEFICLGMLKNIVERRGIDFVTVDDLRCLEAVLISSLRFDDHTNVPPGFQHSPAGREADQFRAIIFGLPWLLRKELVEFFDSEPLEHNPYLERFRRGLENGNMRSTGARASSMFIDPQTGRLRELFYFYLFIFFWSHLSRISLKEDPNMN</sequence>
<feature type="region of interest" description="Disordered" evidence="1">
    <location>
        <begin position="1"/>
        <end position="20"/>
    </location>
</feature>
<reference evidence="3" key="1">
    <citation type="journal article" date="2010" name="Genome Res.">
        <title>Population genomic sequencing of Coccidioides fungi reveals recent hybridization and transposon control.</title>
        <authorList>
            <person name="Neafsey D.E."/>
            <person name="Barker B.M."/>
            <person name="Sharpton T.J."/>
            <person name="Stajich J.E."/>
            <person name="Park D.J."/>
            <person name="Whiston E."/>
            <person name="Hung C.-Y."/>
            <person name="McMahan C."/>
            <person name="White J."/>
            <person name="Sykes S."/>
            <person name="Heiman D."/>
            <person name="Young S."/>
            <person name="Zeng Q."/>
            <person name="Abouelleil A."/>
            <person name="Aftuck L."/>
            <person name="Bessette D."/>
            <person name="Brown A."/>
            <person name="FitzGerald M."/>
            <person name="Lui A."/>
            <person name="Macdonald J.P."/>
            <person name="Priest M."/>
            <person name="Orbach M.J."/>
            <person name="Galgiani J.N."/>
            <person name="Kirkland T.N."/>
            <person name="Cole G.T."/>
            <person name="Birren B.W."/>
            <person name="Henn M.R."/>
            <person name="Taylor J.W."/>
            <person name="Rounsley S.D."/>
        </authorList>
    </citation>
    <scope>NUCLEOTIDE SEQUENCE [LARGE SCALE GENOMIC DNA]</scope>
    <source>
        <strain evidence="3">RMSCC 2394</strain>
    </source>
</reference>
<protein>
    <submittedName>
        <fullName evidence="2">Uncharacterized protein</fullName>
    </submittedName>
</protein>
<dbReference type="AlphaFoldDB" id="A0A0J6YKF8"/>
<evidence type="ECO:0000313" key="3">
    <source>
        <dbReference type="Proteomes" id="UP000054565"/>
    </source>
</evidence>
<gene>
    <name evidence="2" type="ORF">CIRG_08797</name>
</gene>
<dbReference type="Proteomes" id="UP000054565">
    <property type="component" value="Unassembled WGS sequence"/>
</dbReference>